<dbReference type="Gene3D" id="3.30.70.1660">
    <property type="match status" value="1"/>
</dbReference>
<reference evidence="3" key="1">
    <citation type="journal article" date="2023" name="Nat. Commun.">
        <title>Diploid and tetraploid genomes of Acorus and the evolution of monocots.</title>
        <authorList>
            <person name="Ma L."/>
            <person name="Liu K.W."/>
            <person name="Li Z."/>
            <person name="Hsiao Y.Y."/>
            <person name="Qi Y."/>
            <person name="Fu T."/>
            <person name="Tang G.D."/>
            <person name="Zhang D."/>
            <person name="Sun W.H."/>
            <person name="Liu D.K."/>
            <person name="Li Y."/>
            <person name="Chen G.Z."/>
            <person name="Liu X.D."/>
            <person name="Liao X.Y."/>
            <person name="Jiang Y.T."/>
            <person name="Yu X."/>
            <person name="Hao Y."/>
            <person name="Huang J."/>
            <person name="Zhao X.W."/>
            <person name="Ke S."/>
            <person name="Chen Y.Y."/>
            <person name="Wu W.L."/>
            <person name="Hsu J.L."/>
            <person name="Lin Y.F."/>
            <person name="Huang M.D."/>
            <person name="Li C.Y."/>
            <person name="Huang L."/>
            <person name="Wang Z.W."/>
            <person name="Zhao X."/>
            <person name="Zhong W.Y."/>
            <person name="Peng D.H."/>
            <person name="Ahmad S."/>
            <person name="Lan S."/>
            <person name="Zhang J.S."/>
            <person name="Tsai W.C."/>
            <person name="Van de Peer Y."/>
            <person name="Liu Z.J."/>
        </authorList>
    </citation>
    <scope>NUCLEOTIDE SEQUENCE</scope>
    <source>
        <strain evidence="3">CP</strain>
    </source>
</reference>
<comment type="caution">
    <text evidence="3">The sequence shown here is derived from an EMBL/GenBank/DDBJ whole genome shotgun (WGS) entry which is preliminary data.</text>
</comment>
<evidence type="ECO:0000313" key="4">
    <source>
        <dbReference type="Proteomes" id="UP001180020"/>
    </source>
</evidence>
<evidence type="ECO:0000259" key="2">
    <source>
        <dbReference type="SMART" id="SM00937"/>
    </source>
</evidence>
<evidence type="ECO:0000256" key="1">
    <source>
        <dbReference type="ARBA" id="ARBA00010835"/>
    </source>
</evidence>
<dbReference type="Pfam" id="PF00472">
    <property type="entry name" value="RF-1"/>
    <property type="match status" value="1"/>
</dbReference>
<comment type="similarity">
    <text evidence="1">Belongs to the prokaryotic/mitochondrial release factor family.</text>
</comment>
<feature type="domain" description="Peptide chain release factor" evidence="2">
    <location>
        <begin position="131"/>
        <end position="243"/>
    </location>
</feature>
<proteinExistence type="inferred from homology"/>
<name>A0AAV9D2K6_ACOCL</name>
<dbReference type="EMBL" id="JAUJYO010000016">
    <property type="protein sequence ID" value="KAK1295067.1"/>
    <property type="molecule type" value="Genomic_DNA"/>
</dbReference>
<sequence>MLLGSVSSVNKMAMLRTKYVFPGRTHVHPPTIWASQSMDDKKNDKVFKELGLYSLRKKIEDAVERVETMASTALELEEVKRIKQEEIFRGCNLWNDLSTSNESLVALADTIKVVDSLKDLQYKAEEAKLITQLVERDAINHQLFKQAYNSAVDVSKFLDHYETSKLLRGAFDIQGACMIIRAGAESGYSEKWAEKVLGMYTRWAEKQGYSMRVLELLPSRRAGIKSATIEFESEYVYGHLLGEKGLHRMIRYCLDGSIVRETCSTGVDIIPLFLDTAPDLDITDEDLEVSSISSLREDQSGCLMETGVTINHLPTGIAVRCSGERSHFVNKTKALNRLKAKLLVAAMEQGVSDIRDVKRAAITSAEKQEVRKYVIWPYKSVHDVKTGVQLPDLISVLNGDIEPLIRAHIGLRQGRDMG</sequence>
<dbReference type="InterPro" id="IPR045853">
    <property type="entry name" value="Pep_chain_release_fac_I_sf"/>
</dbReference>
<dbReference type="Proteomes" id="UP001180020">
    <property type="component" value="Unassembled WGS sequence"/>
</dbReference>
<dbReference type="SMART" id="SM00937">
    <property type="entry name" value="PCRF"/>
    <property type="match status" value="1"/>
</dbReference>
<dbReference type="InterPro" id="IPR000352">
    <property type="entry name" value="Pep_chain_release_fac_I"/>
</dbReference>
<gene>
    <name evidence="3" type="ORF">QJS10_CPA16g01094</name>
</gene>
<dbReference type="AlphaFoldDB" id="A0AAV9D2K6"/>
<dbReference type="PANTHER" id="PTHR43116:SF4">
    <property type="entry name" value="PEPTIDE CHAIN RELEASE FACTOR PRFB3, CHLOROPLASTIC"/>
    <property type="match status" value="1"/>
</dbReference>
<accession>A0AAV9D2K6</accession>
<evidence type="ECO:0000313" key="3">
    <source>
        <dbReference type="EMBL" id="KAK1295067.1"/>
    </source>
</evidence>
<reference evidence="3" key="2">
    <citation type="submission" date="2023-06" db="EMBL/GenBank/DDBJ databases">
        <authorList>
            <person name="Ma L."/>
            <person name="Liu K.-W."/>
            <person name="Li Z."/>
            <person name="Hsiao Y.-Y."/>
            <person name="Qi Y."/>
            <person name="Fu T."/>
            <person name="Tang G."/>
            <person name="Zhang D."/>
            <person name="Sun W.-H."/>
            <person name="Liu D.-K."/>
            <person name="Li Y."/>
            <person name="Chen G.-Z."/>
            <person name="Liu X.-D."/>
            <person name="Liao X.-Y."/>
            <person name="Jiang Y.-T."/>
            <person name="Yu X."/>
            <person name="Hao Y."/>
            <person name="Huang J."/>
            <person name="Zhao X.-W."/>
            <person name="Ke S."/>
            <person name="Chen Y.-Y."/>
            <person name="Wu W.-L."/>
            <person name="Hsu J.-L."/>
            <person name="Lin Y.-F."/>
            <person name="Huang M.-D."/>
            <person name="Li C.-Y."/>
            <person name="Huang L."/>
            <person name="Wang Z.-W."/>
            <person name="Zhao X."/>
            <person name="Zhong W.-Y."/>
            <person name="Peng D.-H."/>
            <person name="Ahmad S."/>
            <person name="Lan S."/>
            <person name="Zhang J.-S."/>
            <person name="Tsai W.-C."/>
            <person name="Van De Peer Y."/>
            <person name="Liu Z.-J."/>
        </authorList>
    </citation>
    <scope>NUCLEOTIDE SEQUENCE</scope>
    <source>
        <strain evidence="3">CP</strain>
        <tissue evidence="3">Leaves</tissue>
    </source>
</reference>
<protein>
    <recommendedName>
        <fullName evidence="2">Peptide chain release factor domain-containing protein</fullName>
    </recommendedName>
</protein>
<dbReference type="InterPro" id="IPR005139">
    <property type="entry name" value="PCRF"/>
</dbReference>
<organism evidence="3 4">
    <name type="scientific">Acorus calamus</name>
    <name type="common">Sweet flag</name>
    <dbReference type="NCBI Taxonomy" id="4465"/>
    <lineage>
        <taxon>Eukaryota</taxon>
        <taxon>Viridiplantae</taxon>
        <taxon>Streptophyta</taxon>
        <taxon>Embryophyta</taxon>
        <taxon>Tracheophyta</taxon>
        <taxon>Spermatophyta</taxon>
        <taxon>Magnoliopsida</taxon>
        <taxon>Liliopsida</taxon>
        <taxon>Acoraceae</taxon>
        <taxon>Acorus</taxon>
    </lineage>
</organism>
<dbReference type="Pfam" id="PF03462">
    <property type="entry name" value="PCRF"/>
    <property type="match status" value="1"/>
</dbReference>
<dbReference type="SUPFAM" id="SSF75620">
    <property type="entry name" value="Release factor"/>
    <property type="match status" value="1"/>
</dbReference>
<dbReference type="PANTHER" id="PTHR43116">
    <property type="entry name" value="PEPTIDE CHAIN RELEASE FACTOR 2"/>
    <property type="match status" value="1"/>
</dbReference>
<dbReference type="GO" id="GO:0005737">
    <property type="term" value="C:cytoplasm"/>
    <property type="evidence" value="ECO:0007669"/>
    <property type="project" value="UniProtKB-ARBA"/>
</dbReference>
<dbReference type="GO" id="GO:0003747">
    <property type="term" value="F:translation release factor activity"/>
    <property type="evidence" value="ECO:0007669"/>
    <property type="project" value="InterPro"/>
</dbReference>
<dbReference type="Gene3D" id="3.30.160.20">
    <property type="match status" value="1"/>
</dbReference>
<keyword evidence="4" id="KW-1185">Reference proteome</keyword>